<proteinExistence type="predicted"/>
<feature type="compositionally biased region" description="Low complexity" evidence="1">
    <location>
        <begin position="182"/>
        <end position="208"/>
    </location>
</feature>
<gene>
    <name evidence="2" type="ORF">C1SCF055_LOCUS9817</name>
</gene>
<feature type="region of interest" description="Disordered" evidence="1">
    <location>
        <begin position="1"/>
        <end position="44"/>
    </location>
</feature>
<accession>A0A9P1BYI4</accession>
<dbReference type="OrthoDB" id="441215at2759"/>
<name>A0A9P1BYI4_9DINO</name>
<comment type="caution">
    <text evidence="2">The sequence shown here is derived from an EMBL/GenBank/DDBJ whole genome shotgun (WGS) entry which is preliminary data.</text>
</comment>
<reference evidence="2" key="1">
    <citation type="submission" date="2022-10" db="EMBL/GenBank/DDBJ databases">
        <authorList>
            <person name="Chen Y."/>
            <person name="Dougan E. K."/>
            <person name="Chan C."/>
            <person name="Rhodes N."/>
            <person name="Thang M."/>
        </authorList>
    </citation>
    <scope>NUCLEOTIDE SEQUENCE</scope>
</reference>
<feature type="region of interest" description="Disordered" evidence="1">
    <location>
        <begin position="164"/>
        <end position="245"/>
    </location>
</feature>
<evidence type="ECO:0000313" key="3">
    <source>
        <dbReference type="EMBL" id="CAL4769394.1"/>
    </source>
</evidence>
<dbReference type="EMBL" id="CAMXCT030000681">
    <property type="protein sequence ID" value="CAL4769394.1"/>
    <property type="molecule type" value="Genomic_DNA"/>
</dbReference>
<keyword evidence="3" id="KW-0689">Ribosomal protein</keyword>
<dbReference type="GO" id="GO:0005840">
    <property type="term" value="C:ribosome"/>
    <property type="evidence" value="ECO:0007669"/>
    <property type="project" value="UniProtKB-KW"/>
</dbReference>
<dbReference type="EMBL" id="CAMXCT020000681">
    <property type="protein sequence ID" value="CAL1135457.1"/>
    <property type="molecule type" value="Genomic_DNA"/>
</dbReference>
<reference evidence="3 4" key="2">
    <citation type="submission" date="2024-05" db="EMBL/GenBank/DDBJ databases">
        <authorList>
            <person name="Chen Y."/>
            <person name="Shah S."/>
            <person name="Dougan E. K."/>
            <person name="Thang M."/>
            <person name="Chan C."/>
        </authorList>
    </citation>
    <scope>NUCLEOTIDE SEQUENCE [LARGE SCALE GENOMIC DNA]</scope>
</reference>
<dbReference type="Proteomes" id="UP001152797">
    <property type="component" value="Unassembled WGS sequence"/>
</dbReference>
<dbReference type="EMBL" id="CAMXCT010000681">
    <property type="protein sequence ID" value="CAI3982082.1"/>
    <property type="molecule type" value="Genomic_DNA"/>
</dbReference>
<organism evidence="2">
    <name type="scientific">Cladocopium goreaui</name>
    <dbReference type="NCBI Taxonomy" id="2562237"/>
    <lineage>
        <taxon>Eukaryota</taxon>
        <taxon>Sar</taxon>
        <taxon>Alveolata</taxon>
        <taxon>Dinophyceae</taxon>
        <taxon>Suessiales</taxon>
        <taxon>Symbiodiniaceae</taxon>
        <taxon>Cladocopium</taxon>
    </lineage>
</organism>
<keyword evidence="3" id="KW-0687">Ribonucleoprotein</keyword>
<evidence type="ECO:0000313" key="4">
    <source>
        <dbReference type="Proteomes" id="UP001152797"/>
    </source>
</evidence>
<evidence type="ECO:0000313" key="2">
    <source>
        <dbReference type="EMBL" id="CAI3982082.1"/>
    </source>
</evidence>
<protein>
    <submittedName>
        <fullName evidence="3">30S ribosomal protein S6</fullName>
    </submittedName>
</protein>
<sequence>MGKGGYGKAWSRRQPWQQNHRTWSGKGGWQKWDGHDHGHHSNHYSEAHKSSLNQLCAGVVSSAWDGVCSGVASAAWKAVEGTAGLFMKSCQNDKQAVKQTAQGMMACLAGKAEEPQNAVDMPAEEPSDQKGEQKLVLSILELQKEQMQQQSLLQKQLFDMCNAKAEKPPSAPKSARQKATTNGSNSRNSSSGKSKAATSSPSASAPSEKPTRRRVRGGASAAKKPTRKTGRAAAKPKASKTACKTKGKTTEVNVWLARAALEDLEAAYALRVANDALMKATEALNAERGSRFKDYTAVLRAVLLKLAQAVLEARISGGSASFCSLEEVKTPPEEVPLWEFPELICVRLLLGSIPLTEEEVLLVRRVRHVNRCSTEGPLLTLSEEFGCVGQINLGHS</sequence>
<evidence type="ECO:0000256" key="1">
    <source>
        <dbReference type="SAM" id="MobiDB-lite"/>
    </source>
</evidence>
<keyword evidence="4" id="KW-1185">Reference proteome</keyword>
<dbReference type="AlphaFoldDB" id="A0A9P1BYI4"/>